<proteinExistence type="inferred from homology"/>
<dbReference type="GeneTree" id="ENSGT00390000000204"/>
<evidence type="ECO:0000256" key="4">
    <source>
        <dbReference type="ARBA" id="ARBA00022448"/>
    </source>
</evidence>
<comment type="subcellular location">
    <subcellularLocation>
        <location evidence="1 10">Nucleus</location>
        <location evidence="1 10">Nuclear pore complex</location>
    </subcellularLocation>
</comment>
<keyword evidence="7 10" id="KW-0811">Translocation</keyword>
<accession>A0A3B4YYD7</accession>
<comment type="similarity">
    <text evidence="2 10">Belongs to the nucleoporin Nup85 family.</text>
</comment>
<dbReference type="Ensembl" id="ENSSLDT00000034405.1">
    <property type="protein sequence ID" value="ENSSLDP00000033478.1"/>
    <property type="gene ID" value="ENSSLDG00000025606.1"/>
</dbReference>
<dbReference type="GO" id="GO:0006406">
    <property type="term" value="P:mRNA export from nucleus"/>
    <property type="evidence" value="ECO:0007669"/>
    <property type="project" value="TreeGrafter"/>
</dbReference>
<reference evidence="11" key="2">
    <citation type="submission" date="2025-09" db="UniProtKB">
        <authorList>
            <consortium name="Ensembl"/>
        </authorList>
    </citation>
    <scope>IDENTIFICATION</scope>
</reference>
<name>A0A3B4YYD7_SERLL</name>
<dbReference type="GO" id="GO:0031080">
    <property type="term" value="C:nuclear pore outer ring"/>
    <property type="evidence" value="ECO:0007669"/>
    <property type="project" value="TreeGrafter"/>
</dbReference>
<evidence type="ECO:0000256" key="6">
    <source>
        <dbReference type="ARBA" id="ARBA00022927"/>
    </source>
</evidence>
<sequence>MQNIPAASDGKHLGFAWGPGDILAYETLYKASGVWSGCSFIHEVRKDEDIYSPILRKLFNESHHIFVGLQTIREDLPSKNKKPQFVSISKNYRSVIRACMEELHLCFVLSQVSILLAIELIWNLCEVLFIDAAPAGSLLLHLLDWVRLHKADVDEKAREVLQSESPAEHHDFWDVVVSYVLQGRLEEARQMLMKQAPLQPAARNMYKLMDTLLSKMPFYNPGGTQTLTEFDVKWRHWHEEVDRCLQDNSFASNQHLELICKILVGDEDTLLDHKELLSTWYHFLVTRLLFCHPTVKPTELHYYAQSCMTMFLDSRSVPEPLDSILLAAFEFDIHQVIKDCSIALNNWWFVAHLTDLLDHCKLLQSHNLHFGSNLREFLLLEYASGLFTHHSLWQLAVDYFDHCPEFGRVYLELQIERVPLDTERKALKVLRICEQRQMSEQVRSICKIMAMRALRNNRLGSALSWSIRAKDAAFATLISERFLQDYCAKGTFSDLDLIDNLGPAMLLSDRLTFLGKYREFHKLYGEKRFREAAKLLLSLMTAKIAPRSFWMTLLTDALPLLEQKEVNIQSTLPLIQVCLSFQEEDIELTKVELLRLALARNLAMAIVKEGTVET</sequence>
<dbReference type="GO" id="GO:0031965">
    <property type="term" value="C:nuclear membrane"/>
    <property type="evidence" value="ECO:0007669"/>
    <property type="project" value="UniProtKB-UniRule"/>
</dbReference>
<keyword evidence="4 10" id="KW-0813">Transport</keyword>
<dbReference type="Pfam" id="PF07575">
    <property type="entry name" value="Nucleopor_Nup85"/>
    <property type="match status" value="1"/>
</dbReference>
<reference evidence="11" key="1">
    <citation type="submission" date="2025-08" db="UniProtKB">
        <authorList>
            <consortium name="Ensembl"/>
        </authorList>
    </citation>
    <scope>IDENTIFICATION</scope>
</reference>
<evidence type="ECO:0000313" key="11">
    <source>
        <dbReference type="Ensembl" id="ENSSLDP00000033478.1"/>
    </source>
</evidence>
<dbReference type="STRING" id="1841481.ENSSLDP00000033478"/>
<keyword evidence="6 10" id="KW-0653">Protein transport</keyword>
<evidence type="ECO:0000256" key="7">
    <source>
        <dbReference type="ARBA" id="ARBA00023010"/>
    </source>
</evidence>
<protein>
    <recommendedName>
        <fullName evidence="3 10">Nuclear pore complex protein Nup85</fullName>
    </recommendedName>
</protein>
<dbReference type="GO" id="GO:0006606">
    <property type="term" value="P:protein import into nucleus"/>
    <property type="evidence" value="ECO:0007669"/>
    <property type="project" value="TreeGrafter"/>
</dbReference>
<dbReference type="PANTHER" id="PTHR13373">
    <property type="entry name" value="FROUNT PROTEIN-RELATED"/>
    <property type="match status" value="1"/>
</dbReference>
<keyword evidence="9 10" id="KW-0539">Nucleus</keyword>
<dbReference type="PANTHER" id="PTHR13373:SF21">
    <property type="entry name" value="NUCLEAR PORE COMPLEX PROTEIN NUP85"/>
    <property type="match status" value="1"/>
</dbReference>
<dbReference type="AlphaFoldDB" id="A0A3B4YYD7"/>
<keyword evidence="8 10" id="KW-0906">Nuclear pore complex</keyword>
<dbReference type="Proteomes" id="UP000261360">
    <property type="component" value="Unplaced"/>
</dbReference>
<keyword evidence="5 10" id="KW-0509">mRNA transport</keyword>
<dbReference type="GO" id="GO:0017056">
    <property type="term" value="F:structural constituent of nuclear pore"/>
    <property type="evidence" value="ECO:0007669"/>
    <property type="project" value="TreeGrafter"/>
</dbReference>
<comment type="subunit">
    <text evidence="10">Component of the nuclear pore complex (NPC).</text>
</comment>
<dbReference type="GO" id="GO:0045893">
    <property type="term" value="P:positive regulation of DNA-templated transcription"/>
    <property type="evidence" value="ECO:0007669"/>
    <property type="project" value="TreeGrafter"/>
</dbReference>
<evidence type="ECO:0000313" key="12">
    <source>
        <dbReference type="Proteomes" id="UP000261360"/>
    </source>
</evidence>
<evidence type="ECO:0000256" key="2">
    <source>
        <dbReference type="ARBA" id="ARBA00005573"/>
    </source>
</evidence>
<evidence type="ECO:0000256" key="9">
    <source>
        <dbReference type="ARBA" id="ARBA00023242"/>
    </source>
</evidence>
<organism evidence="11 12">
    <name type="scientific">Seriola lalandi dorsalis</name>
    <dbReference type="NCBI Taxonomy" id="1841481"/>
    <lineage>
        <taxon>Eukaryota</taxon>
        <taxon>Metazoa</taxon>
        <taxon>Chordata</taxon>
        <taxon>Craniata</taxon>
        <taxon>Vertebrata</taxon>
        <taxon>Euteleostomi</taxon>
        <taxon>Actinopterygii</taxon>
        <taxon>Neopterygii</taxon>
        <taxon>Teleostei</taxon>
        <taxon>Neoteleostei</taxon>
        <taxon>Acanthomorphata</taxon>
        <taxon>Carangaria</taxon>
        <taxon>Carangiformes</taxon>
        <taxon>Carangidae</taxon>
        <taxon>Seriola</taxon>
    </lineage>
</organism>
<keyword evidence="10" id="KW-0472">Membrane</keyword>
<evidence type="ECO:0000256" key="8">
    <source>
        <dbReference type="ARBA" id="ARBA00023132"/>
    </source>
</evidence>
<comment type="function">
    <text evidence="10">Functions as a component of the nuclear pore complex (NPC).</text>
</comment>
<evidence type="ECO:0000256" key="1">
    <source>
        <dbReference type="ARBA" id="ARBA00004567"/>
    </source>
</evidence>
<evidence type="ECO:0000256" key="5">
    <source>
        <dbReference type="ARBA" id="ARBA00022816"/>
    </source>
</evidence>
<dbReference type="InterPro" id="IPR011502">
    <property type="entry name" value="Nucleoporin_Nup85"/>
</dbReference>
<evidence type="ECO:0000256" key="3">
    <source>
        <dbReference type="ARBA" id="ARBA00017729"/>
    </source>
</evidence>
<keyword evidence="12" id="KW-1185">Reference proteome</keyword>
<evidence type="ECO:0000256" key="10">
    <source>
        <dbReference type="RuleBase" id="RU365073"/>
    </source>
</evidence>